<dbReference type="Proteomes" id="UP000008827">
    <property type="component" value="Chromosome 9"/>
</dbReference>
<sequence>MITGEKIVVQGRRLSFRGDLRVSTSLYDDRFIRVHVRHTKELLSLSNPNASLSTSLSRQNDKEQDKA</sequence>
<evidence type="ECO:0000313" key="2">
    <source>
        <dbReference type="EMBL" id="KRH37673.1"/>
    </source>
</evidence>
<protein>
    <submittedName>
        <fullName evidence="2 3">Uncharacterized protein</fullName>
    </submittedName>
</protein>
<dbReference type="AlphaFoldDB" id="K7LCH9"/>
<gene>
    <name evidence="2" type="ORF">GLYMA_09G081500</name>
</gene>
<feature type="compositionally biased region" description="Low complexity" evidence="1">
    <location>
        <begin position="47"/>
        <end position="57"/>
    </location>
</feature>
<reference evidence="2 3" key="1">
    <citation type="journal article" date="2010" name="Nature">
        <title>Genome sequence of the palaeopolyploid soybean.</title>
        <authorList>
            <person name="Schmutz J."/>
            <person name="Cannon S.B."/>
            <person name="Schlueter J."/>
            <person name="Ma J."/>
            <person name="Mitros T."/>
            <person name="Nelson W."/>
            <person name="Hyten D.L."/>
            <person name="Song Q."/>
            <person name="Thelen J.J."/>
            <person name="Cheng J."/>
            <person name="Xu D."/>
            <person name="Hellsten U."/>
            <person name="May G.D."/>
            <person name="Yu Y."/>
            <person name="Sakurai T."/>
            <person name="Umezawa T."/>
            <person name="Bhattacharyya M.K."/>
            <person name="Sandhu D."/>
            <person name="Valliyodan B."/>
            <person name="Lindquist E."/>
            <person name="Peto M."/>
            <person name="Grant D."/>
            <person name="Shu S."/>
            <person name="Goodstein D."/>
            <person name="Barry K."/>
            <person name="Futrell-Griggs M."/>
            <person name="Abernathy B."/>
            <person name="Du J."/>
            <person name="Tian Z."/>
            <person name="Zhu L."/>
            <person name="Gill N."/>
            <person name="Joshi T."/>
            <person name="Libault M."/>
            <person name="Sethuraman A."/>
            <person name="Zhang X.-C."/>
            <person name="Shinozaki K."/>
            <person name="Nguyen H.T."/>
            <person name="Wing R.A."/>
            <person name="Cregan P."/>
            <person name="Specht J."/>
            <person name="Grimwood J."/>
            <person name="Rokhsar D."/>
            <person name="Stacey G."/>
            <person name="Shoemaker R.C."/>
            <person name="Jackson S.A."/>
        </authorList>
    </citation>
    <scope>NUCLEOTIDE SEQUENCE</scope>
    <source>
        <strain evidence="3">cv. Williams 82</strain>
        <tissue evidence="2">Callus</tissue>
    </source>
</reference>
<dbReference type="EMBL" id="CM000842">
    <property type="protein sequence ID" value="KRH37673.1"/>
    <property type="molecule type" value="Genomic_DNA"/>
</dbReference>
<dbReference type="HOGENOM" id="CLU_2817557_0_0_1"/>
<proteinExistence type="predicted"/>
<evidence type="ECO:0000313" key="4">
    <source>
        <dbReference type="Proteomes" id="UP000008827"/>
    </source>
</evidence>
<evidence type="ECO:0000313" key="3">
    <source>
        <dbReference type="EnsemblPlants" id="KRH37673"/>
    </source>
</evidence>
<evidence type="ECO:0000256" key="1">
    <source>
        <dbReference type="SAM" id="MobiDB-lite"/>
    </source>
</evidence>
<feature type="region of interest" description="Disordered" evidence="1">
    <location>
        <begin position="47"/>
        <end position="67"/>
    </location>
</feature>
<dbReference type="PaxDb" id="3847-GLYMA09G09701.1"/>
<dbReference type="InParanoid" id="K7LCH9"/>
<dbReference type="Gramene" id="KRH37673">
    <property type="protein sequence ID" value="KRH37673"/>
    <property type="gene ID" value="GLYMA_09G081500"/>
</dbReference>
<name>K7LCH9_SOYBN</name>
<reference evidence="2" key="3">
    <citation type="submission" date="2018-07" db="EMBL/GenBank/DDBJ databases">
        <title>WGS assembly of Glycine max.</title>
        <authorList>
            <person name="Schmutz J."/>
            <person name="Cannon S."/>
            <person name="Schlueter J."/>
            <person name="Ma J."/>
            <person name="Mitros T."/>
            <person name="Nelson W."/>
            <person name="Hyten D."/>
            <person name="Song Q."/>
            <person name="Thelen J."/>
            <person name="Cheng J."/>
            <person name="Xu D."/>
            <person name="Hellsten U."/>
            <person name="May G."/>
            <person name="Yu Y."/>
            <person name="Sakurai T."/>
            <person name="Umezawa T."/>
            <person name="Bhattacharyya M."/>
            <person name="Sandhu D."/>
            <person name="Valliyodan B."/>
            <person name="Lindquist E."/>
            <person name="Peto M."/>
            <person name="Grant D."/>
            <person name="Shu S."/>
            <person name="Goodstein D."/>
            <person name="Barry K."/>
            <person name="Futrell-Griggs M."/>
            <person name="Abernathy B."/>
            <person name="Du J."/>
            <person name="Tian Z."/>
            <person name="Zhu L."/>
            <person name="Gill N."/>
            <person name="Joshi T."/>
            <person name="Libault M."/>
            <person name="Sethuraman A."/>
            <person name="Zhang X."/>
            <person name="Shinozaki K."/>
            <person name="Nguyen H."/>
            <person name="Wing R."/>
            <person name="Cregan P."/>
            <person name="Specht J."/>
            <person name="Grimwood J."/>
            <person name="Rokhsar D."/>
            <person name="Stacey G."/>
            <person name="Shoemaker R."/>
            <person name="Jackson S."/>
        </authorList>
    </citation>
    <scope>NUCLEOTIDE SEQUENCE</scope>
    <source>
        <tissue evidence="2">Callus</tissue>
    </source>
</reference>
<dbReference type="EnsemblPlants" id="KRH37673">
    <property type="protein sequence ID" value="KRH37673"/>
    <property type="gene ID" value="GLYMA_09G081500"/>
</dbReference>
<reference evidence="3" key="2">
    <citation type="submission" date="2018-02" db="UniProtKB">
        <authorList>
            <consortium name="EnsemblPlants"/>
        </authorList>
    </citation>
    <scope>IDENTIFICATION</scope>
    <source>
        <strain evidence="3">Williams 82</strain>
    </source>
</reference>
<organism evidence="2">
    <name type="scientific">Glycine max</name>
    <name type="common">Soybean</name>
    <name type="synonym">Glycine hispida</name>
    <dbReference type="NCBI Taxonomy" id="3847"/>
    <lineage>
        <taxon>Eukaryota</taxon>
        <taxon>Viridiplantae</taxon>
        <taxon>Streptophyta</taxon>
        <taxon>Embryophyta</taxon>
        <taxon>Tracheophyta</taxon>
        <taxon>Spermatophyta</taxon>
        <taxon>Magnoliopsida</taxon>
        <taxon>eudicotyledons</taxon>
        <taxon>Gunneridae</taxon>
        <taxon>Pentapetalae</taxon>
        <taxon>rosids</taxon>
        <taxon>fabids</taxon>
        <taxon>Fabales</taxon>
        <taxon>Fabaceae</taxon>
        <taxon>Papilionoideae</taxon>
        <taxon>50 kb inversion clade</taxon>
        <taxon>NPAAA clade</taxon>
        <taxon>indigoferoid/millettioid clade</taxon>
        <taxon>Phaseoleae</taxon>
        <taxon>Glycine</taxon>
        <taxon>Glycine subgen. Soja</taxon>
    </lineage>
</organism>
<keyword evidence="4" id="KW-1185">Reference proteome</keyword>
<accession>K7LCH9</accession>